<organism evidence="2 3">
    <name type="scientific">Forsythia ovata</name>
    <dbReference type="NCBI Taxonomy" id="205694"/>
    <lineage>
        <taxon>Eukaryota</taxon>
        <taxon>Viridiplantae</taxon>
        <taxon>Streptophyta</taxon>
        <taxon>Embryophyta</taxon>
        <taxon>Tracheophyta</taxon>
        <taxon>Spermatophyta</taxon>
        <taxon>Magnoliopsida</taxon>
        <taxon>eudicotyledons</taxon>
        <taxon>Gunneridae</taxon>
        <taxon>Pentapetalae</taxon>
        <taxon>asterids</taxon>
        <taxon>lamiids</taxon>
        <taxon>Lamiales</taxon>
        <taxon>Oleaceae</taxon>
        <taxon>Forsythieae</taxon>
        <taxon>Forsythia</taxon>
    </lineage>
</organism>
<feature type="region of interest" description="Disordered" evidence="1">
    <location>
        <begin position="98"/>
        <end position="128"/>
    </location>
</feature>
<name>A0ABD1TM43_9LAMI</name>
<feature type="compositionally biased region" description="Basic and acidic residues" evidence="1">
    <location>
        <begin position="25"/>
        <end position="45"/>
    </location>
</feature>
<accession>A0ABD1TM43</accession>
<gene>
    <name evidence="2" type="ORF">Fot_27758</name>
</gene>
<evidence type="ECO:0000313" key="2">
    <source>
        <dbReference type="EMBL" id="KAL2513787.1"/>
    </source>
</evidence>
<keyword evidence="3" id="KW-1185">Reference proteome</keyword>
<protein>
    <submittedName>
        <fullName evidence="2">Uncharacterized protein</fullName>
    </submittedName>
</protein>
<sequence>MRQTYEGGSPSSQGSVRNLMPPQHEVPEKRNNKFERSDSILHDQHSCSGASAGRSTGEHIDGSGNFSAIGAFMNPFFRLNHSHTNLSLEEGPVKSLRTYGTKSKAGNRVQFSQPNCQSSRKQHLKTEN</sequence>
<reference evidence="3" key="1">
    <citation type="submission" date="2024-07" db="EMBL/GenBank/DDBJ databases">
        <title>Two chromosome-level genome assemblies of Korean endemic species Abeliophyllum distichum and Forsythia ovata (Oleaceae).</title>
        <authorList>
            <person name="Jang H."/>
        </authorList>
    </citation>
    <scope>NUCLEOTIDE SEQUENCE [LARGE SCALE GENOMIC DNA]</scope>
</reference>
<dbReference type="Proteomes" id="UP001604277">
    <property type="component" value="Unassembled WGS sequence"/>
</dbReference>
<dbReference type="AlphaFoldDB" id="A0ABD1TM43"/>
<feature type="compositionally biased region" description="Polar residues" evidence="1">
    <location>
        <begin position="109"/>
        <end position="119"/>
    </location>
</feature>
<proteinExistence type="predicted"/>
<evidence type="ECO:0000313" key="3">
    <source>
        <dbReference type="Proteomes" id="UP001604277"/>
    </source>
</evidence>
<feature type="region of interest" description="Disordered" evidence="1">
    <location>
        <begin position="1"/>
        <end position="62"/>
    </location>
</feature>
<evidence type="ECO:0000256" key="1">
    <source>
        <dbReference type="SAM" id="MobiDB-lite"/>
    </source>
</evidence>
<comment type="caution">
    <text evidence="2">The sequence shown here is derived from an EMBL/GenBank/DDBJ whole genome shotgun (WGS) entry which is preliminary data.</text>
</comment>
<dbReference type="EMBL" id="JBFOLJ010000008">
    <property type="protein sequence ID" value="KAL2513787.1"/>
    <property type="molecule type" value="Genomic_DNA"/>
</dbReference>